<comment type="caution">
    <text evidence="1">The sequence shown here is derived from an EMBL/GenBank/DDBJ whole genome shotgun (WGS) entry which is preliminary data.</text>
</comment>
<gene>
    <name evidence="1" type="ORF">DB721_09185</name>
</gene>
<sequence length="36" mass="4094">MNAWNTIYDEFNPIAFSLGSIEVHWYGLAYACAIVI</sequence>
<dbReference type="EMBL" id="QELB01000174">
    <property type="protein sequence ID" value="RKU91008.1"/>
    <property type="molecule type" value="Genomic_DNA"/>
</dbReference>
<keyword evidence="1" id="KW-0808">Transferase</keyword>
<evidence type="ECO:0000313" key="1">
    <source>
        <dbReference type="EMBL" id="RKU91008.1"/>
    </source>
</evidence>
<feature type="non-terminal residue" evidence="1">
    <location>
        <position position="36"/>
    </location>
</feature>
<proteinExistence type="predicted"/>
<evidence type="ECO:0000313" key="2">
    <source>
        <dbReference type="Proteomes" id="UP000272192"/>
    </source>
</evidence>
<protein>
    <submittedName>
        <fullName evidence="1">Prolipoprotein diacylglyceryl transferase</fullName>
    </submittedName>
</protein>
<dbReference type="AlphaFoldDB" id="A0A7Z6SQP0"/>
<name>A0A7Z6SQP0_HELPX</name>
<organism evidence="1 2">
    <name type="scientific">Helicobacter pylori</name>
    <name type="common">Campylobacter pylori</name>
    <dbReference type="NCBI Taxonomy" id="210"/>
    <lineage>
        <taxon>Bacteria</taxon>
        <taxon>Pseudomonadati</taxon>
        <taxon>Campylobacterota</taxon>
        <taxon>Epsilonproteobacteria</taxon>
        <taxon>Campylobacterales</taxon>
        <taxon>Helicobacteraceae</taxon>
        <taxon>Helicobacter</taxon>
    </lineage>
</organism>
<dbReference type="Proteomes" id="UP000272192">
    <property type="component" value="Unassembled WGS sequence"/>
</dbReference>
<reference evidence="1 2" key="1">
    <citation type="submission" date="2018-04" db="EMBL/GenBank/DDBJ databases">
        <title>Complete genome sequences of Helicobacter pylori.</title>
        <authorList>
            <person name="Palau M."/>
            <person name="Minana-Galbis D."/>
        </authorList>
    </citation>
    <scope>NUCLEOTIDE SEQUENCE [LARGE SCALE GENOMIC DNA]</scope>
    <source>
        <strain evidence="1 2">B518</strain>
    </source>
</reference>
<keyword evidence="1" id="KW-0449">Lipoprotein</keyword>
<dbReference type="GO" id="GO:0016740">
    <property type="term" value="F:transferase activity"/>
    <property type="evidence" value="ECO:0007669"/>
    <property type="project" value="UniProtKB-KW"/>
</dbReference>
<accession>A0A7Z6SQP0</accession>